<accession>A0A7M7N2W5</accession>
<evidence type="ECO:0000313" key="5">
    <source>
        <dbReference type="EnsemblMetazoa" id="XP_030830409"/>
    </source>
</evidence>
<sequence>MPICMEEINGTRVNVSDQFCLKTSAKPSHIHDCNTQLCPGAIWLIGSWSQCSVTCENGIKERLVECIEGSTGEVLAASECVVTEGYTPMNNTMPCSQPVCPTGNPTLSAEEEATILTTYNDSITHSSHGGLPPVLSIPLLSFILVVSVECCIITI</sequence>
<keyword evidence="2" id="KW-0964">Secreted</keyword>
<dbReference type="InterPro" id="IPR000884">
    <property type="entry name" value="TSP1_rpt"/>
</dbReference>
<evidence type="ECO:0000256" key="4">
    <source>
        <dbReference type="ARBA" id="ARBA00022737"/>
    </source>
</evidence>
<dbReference type="Pfam" id="PF19030">
    <property type="entry name" value="TSP1_ADAMTS"/>
    <property type="match status" value="1"/>
</dbReference>
<dbReference type="InParanoid" id="A0A7M7N2W5"/>
<dbReference type="Gene3D" id="2.20.100.10">
    <property type="entry name" value="Thrombospondin type-1 (TSP1) repeat"/>
    <property type="match status" value="1"/>
</dbReference>
<dbReference type="AlphaFoldDB" id="A0A7M7N2W5"/>
<reference evidence="6" key="1">
    <citation type="submission" date="2015-02" db="EMBL/GenBank/DDBJ databases">
        <title>Genome sequencing for Strongylocentrotus purpuratus.</title>
        <authorList>
            <person name="Murali S."/>
            <person name="Liu Y."/>
            <person name="Vee V."/>
            <person name="English A."/>
            <person name="Wang M."/>
            <person name="Skinner E."/>
            <person name="Han Y."/>
            <person name="Muzny D.M."/>
            <person name="Worley K.C."/>
            <person name="Gibbs R.A."/>
        </authorList>
    </citation>
    <scope>NUCLEOTIDE SEQUENCE</scope>
</reference>
<dbReference type="PROSITE" id="PS50092">
    <property type="entry name" value="TSP1"/>
    <property type="match status" value="1"/>
</dbReference>
<organism evidence="5 6">
    <name type="scientific">Strongylocentrotus purpuratus</name>
    <name type="common">Purple sea urchin</name>
    <dbReference type="NCBI Taxonomy" id="7668"/>
    <lineage>
        <taxon>Eukaryota</taxon>
        <taxon>Metazoa</taxon>
        <taxon>Echinodermata</taxon>
        <taxon>Eleutherozoa</taxon>
        <taxon>Echinozoa</taxon>
        <taxon>Echinoidea</taxon>
        <taxon>Euechinoidea</taxon>
        <taxon>Echinacea</taxon>
        <taxon>Camarodonta</taxon>
        <taxon>Echinidea</taxon>
        <taxon>Strongylocentrotidae</taxon>
        <taxon>Strongylocentrotus</taxon>
    </lineage>
</organism>
<evidence type="ECO:0000256" key="1">
    <source>
        <dbReference type="ARBA" id="ARBA00004613"/>
    </source>
</evidence>
<dbReference type="RefSeq" id="XP_030830409.1">
    <property type="nucleotide sequence ID" value="XM_030974549.1"/>
</dbReference>
<dbReference type="Proteomes" id="UP000007110">
    <property type="component" value="Unassembled WGS sequence"/>
</dbReference>
<keyword evidence="3" id="KW-0732">Signal</keyword>
<name>A0A7M7N2W5_STRPU</name>
<dbReference type="InterPro" id="IPR036383">
    <property type="entry name" value="TSP1_rpt_sf"/>
</dbReference>
<reference evidence="5" key="2">
    <citation type="submission" date="2021-01" db="UniProtKB">
        <authorList>
            <consortium name="EnsemblMetazoa"/>
        </authorList>
    </citation>
    <scope>IDENTIFICATION</scope>
</reference>
<dbReference type="SUPFAM" id="SSF82895">
    <property type="entry name" value="TSP-1 type 1 repeat"/>
    <property type="match status" value="1"/>
</dbReference>
<comment type="subcellular location">
    <subcellularLocation>
        <location evidence="1">Secreted</location>
    </subcellularLocation>
</comment>
<evidence type="ECO:0000256" key="2">
    <source>
        <dbReference type="ARBA" id="ARBA00022525"/>
    </source>
</evidence>
<dbReference type="GeneID" id="115919912"/>
<keyword evidence="4" id="KW-0677">Repeat</keyword>
<proteinExistence type="predicted"/>
<dbReference type="KEGG" id="spu:115919912"/>
<protein>
    <submittedName>
        <fullName evidence="5">Uncharacterized protein</fullName>
    </submittedName>
</protein>
<dbReference type="OrthoDB" id="5948003at2759"/>
<dbReference type="FunFam" id="2.20.100.10:FF:000005">
    <property type="entry name" value="ADAM metallopeptidase with thrombospondin type 1 motif 9"/>
    <property type="match status" value="1"/>
</dbReference>
<evidence type="ECO:0000256" key="3">
    <source>
        <dbReference type="ARBA" id="ARBA00022729"/>
    </source>
</evidence>
<evidence type="ECO:0000313" key="6">
    <source>
        <dbReference type="Proteomes" id="UP000007110"/>
    </source>
</evidence>
<keyword evidence="6" id="KW-1185">Reference proteome</keyword>
<dbReference type="GO" id="GO:0005576">
    <property type="term" value="C:extracellular region"/>
    <property type="evidence" value="ECO:0007669"/>
    <property type="project" value="UniProtKB-SubCell"/>
</dbReference>
<dbReference type="EnsemblMetazoa" id="XM_030974549">
    <property type="protein sequence ID" value="XP_030830409"/>
    <property type="gene ID" value="LOC115919912"/>
</dbReference>